<accession>A0A1H8IRD1</accession>
<protein>
    <submittedName>
        <fullName evidence="2">Uncharacterized protein</fullName>
    </submittedName>
</protein>
<gene>
    <name evidence="2" type="ORF">SAMN05444955_1197</name>
</gene>
<keyword evidence="1" id="KW-1133">Transmembrane helix</keyword>
<feature type="transmembrane region" description="Helical" evidence="1">
    <location>
        <begin position="16"/>
        <end position="33"/>
    </location>
</feature>
<evidence type="ECO:0000313" key="3">
    <source>
        <dbReference type="Proteomes" id="UP000199695"/>
    </source>
</evidence>
<keyword evidence="1" id="KW-0812">Transmembrane</keyword>
<dbReference type="RefSeq" id="WP_089972446.1">
    <property type="nucleotide sequence ID" value="NZ_FOCQ01000019.1"/>
</dbReference>
<keyword evidence="3" id="KW-1185">Reference proteome</keyword>
<name>A0A1H8IRD1_9BACL</name>
<evidence type="ECO:0000313" key="2">
    <source>
        <dbReference type="EMBL" id="SEN70952.1"/>
    </source>
</evidence>
<reference evidence="2 3" key="1">
    <citation type="submission" date="2016-10" db="EMBL/GenBank/DDBJ databases">
        <authorList>
            <person name="de Groot N.N."/>
        </authorList>
    </citation>
    <scope>NUCLEOTIDE SEQUENCE [LARGE SCALE GENOMIC DNA]</scope>
    <source>
        <strain evidence="2 3">DSM 46701</strain>
    </source>
</reference>
<sequence>MRKNKSTLFDIIQGEAIYLAILTAFVYVLCYIVERNKQGYYQIPSAYTEINLNLLIENGSFLQPQFFHPIA</sequence>
<organism evidence="2 3">
    <name type="scientific">Lihuaxuella thermophila</name>
    <dbReference type="NCBI Taxonomy" id="1173111"/>
    <lineage>
        <taxon>Bacteria</taxon>
        <taxon>Bacillati</taxon>
        <taxon>Bacillota</taxon>
        <taxon>Bacilli</taxon>
        <taxon>Bacillales</taxon>
        <taxon>Thermoactinomycetaceae</taxon>
        <taxon>Lihuaxuella</taxon>
    </lineage>
</organism>
<keyword evidence="1" id="KW-0472">Membrane</keyword>
<dbReference type="EMBL" id="FOCQ01000019">
    <property type="protein sequence ID" value="SEN70952.1"/>
    <property type="molecule type" value="Genomic_DNA"/>
</dbReference>
<proteinExistence type="predicted"/>
<dbReference type="AlphaFoldDB" id="A0A1H8IRD1"/>
<dbReference type="Proteomes" id="UP000199695">
    <property type="component" value="Unassembled WGS sequence"/>
</dbReference>
<evidence type="ECO:0000256" key="1">
    <source>
        <dbReference type="SAM" id="Phobius"/>
    </source>
</evidence>